<protein>
    <submittedName>
        <fullName evidence="2">Uncharacterized protein</fullName>
    </submittedName>
</protein>
<proteinExistence type="predicted"/>
<feature type="compositionally biased region" description="Pro residues" evidence="1">
    <location>
        <begin position="105"/>
        <end position="117"/>
    </location>
</feature>
<reference evidence="3" key="1">
    <citation type="journal article" date="2019" name="Gigascience">
        <title>De novo genome assembly of the endangered Acer yangbiense, a plant species with extremely small populations endemic to Yunnan Province, China.</title>
        <authorList>
            <person name="Yang J."/>
            <person name="Wariss H.M."/>
            <person name="Tao L."/>
            <person name="Zhang R."/>
            <person name="Yun Q."/>
            <person name="Hollingsworth P."/>
            <person name="Dao Z."/>
            <person name="Luo G."/>
            <person name="Guo H."/>
            <person name="Ma Y."/>
            <person name="Sun W."/>
        </authorList>
    </citation>
    <scope>NUCLEOTIDE SEQUENCE [LARGE SCALE GENOMIC DNA]</scope>
    <source>
        <strain evidence="3">cv. br00</strain>
    </source>
</reference>
<evidence type="ECO:0000313" key="3">
    <source>
        <dbReference type="Proteomes" id="UP000326939"/>
    </source>
</evidence>
<evidence type="ECO:0000313" key="2">
    <source>
        <dbReference type="EMBL" id="KAB5565158.1"/>
    </source>
</evidence>
<name>A0A5N5NDM1_9ROSI</name>
<keyword evidence="3" id="KW-1185">Reference proteome</keyword>
<gene>
    <name evidence="2" type="ORF">DKX38_005212</name>
</gene>
<organism evidence="2 3">
    <name type="scientific">Salix brachista</name>
    <dbReference type="NCBI Taxonomy" id="2182728"/>
    <lineage>
        <taxon>Eukaryota</taxon>
        <taxon>Viridiplantae</taxon>
        <taxon>Streptophyta</taxon>
        <taxon>Embryophyta</taxon>
        <taxon>Tracheophyta</taxon>
        <taxon>Spermatophyta</taxon>
        <taxon>Magnoliopsida</taxon>
        <taxon>eudicotyledons</taxon>
        <taxon>Gunneridae</taxon>
        <taxon>Pentapetalae</taxon>
        <taxon>rosids</taxon>
        <taxon>fabids</taxon>
        <taxon>Malpighiales</taxon>
        <taxon>Salicaceae</taxon>
        <taxon>Saliceae</taxon>
        <taxon>Salix</taxon>
    </lineage>
</organism>
<evidence type="ECO:0000256" key="1">
    <source>
        <dbReference type="SAM" id="MobiDB-lite"/>
    </source>
</evidence>
<sequence length="201" mass="21740">MASKEEGPGTAAMTTTEPHLSFTPQTANSSSSDADAGLSEPPQPCYDLNKGVEVVEAENREGMVVADSCPQATEIPVATVETRRAENLEALEDVVQEAVSEAGASPPPIVPEDPTPENPEVNSLSTNVMELHASYELPYRHNRGKPPKRYSPDVEERKSRAVPLVIQAFISGWISKSLRGTGFPSASITPYKKRFRAFTES</sequence>
<feature type="compositionally biased region" description="Polar residues" evidence="1">
    <location>
        <begin position="12"/>
        <end position="33"/>
    </location>
</feature>
<accession>A0A5N5NDM1</accession>
<dbReference type="Proteomes" id="UP000326939">
    <property type="component" value="Chromosome 3"/>
</dbReference>
<feature type="region of interest" description="Disordered" evidence="1">
    <location>
        <begin position="1"/>
        <end position="49"/>
    </location>
</feature>
<dbReference type="EMBL" id="VDCV01000003">
    <property type="protein sequence ID" value="KAB5565158.1"/>
    <property type="molecule type" value="Genomic_DNA"/>
</dbReference>
<comment type="caution">
    <text evidence="2">The sequence shown here is derived from an EMBL/GenBank/DDBJ whole genome shotgun (WGS) entry which is preliminary data.</text>
</comment>
<dbReference type="AlphaFoldDB" id="A0A5N5NDM1"/>
<feature type="region of interest" description="Disordered" evidence="1">
    <location>
        <begin position="98"/>
        <end position="157"/>
    </location>
</feature>